<dbReference type="PANTHER" id="PTHR30548">
    <property type="entry name" value="2-HYDROXYGLUTARYL-COA DEHYDRATASE, D-COMPONENT-RELATED"/>
    <property type="match status" value="1"/>
</dbReference>
<proteinExistence type="inferred from homology"/>
<dbReference type="Pfam" id="PF06050">
    <property type="entry name" value="HGD-D"/>
    <property type="match status" value="1"/>
</dbReference>
<dbReference type="Gene3D" id="3.40.50.11900">
    <property type="match status" value="1"/>
</dbReference>
<dbReference type="AlphaFoldDB" id="A0A933LPN4"/>
<protein>
    <submittedName>
        <fullName evidence="2">2-hydroxyacyl-CoA dehydratase</fullName>
    </submittedName>
</protein>
<dbReference type="InterPro" id="IPR010327">
    <property type="entry name" value="FldB/FldC_alpha/beta"/>
</dbReference>
<dbReference type="EMBL" id="JACQWF010000132">
    <property type="protein sequence ID" value="MBI4595303.1"/>
    <property type="molecule type" value="Genomic_DNA"/>
</dbReference>
<organism evidence="2 3">
    <name type="scientific">Tectimicrobiota bacterium</name>
    <dbReference type="NCBI Taxonomy" id="2528274"/>
    <lineage>
        <taxon>Bacteria</taxon>
        <taxon>Pseudomonadati</taxon>
        <taxon>Nitrospinota/Tectimicrobiota group</taxon>
        <taxon>Candidatus Tectimicrobiota</taxon>
    </lineage>
</organism>
<evidence type="ECO:0000313" key="3">
    <source>
        <dbReference type="Proteomes" id="UP000772181"/>
    </source>
</evidence>
<gene>
    <name evidence="2" type="ORF">HY730_02885</name>
</gene>
<comment type="similarity">
    <text evidence="1">Belongs to the FldB/FldC dehydratase alpha/beta subunit family.</text>
</comment>
<dbReference type="PANTHER" id="PTHR30548:SF3">
    <property type="entry name" value="2-HYDROXYACYL-COA DEHYDRATASE"/>
    <property type="match status" value="1"/>
</dbReference>
<evidence type="ECO:0000313" key="2">
    <source>
        <dbReference type="EMBL" id="MBI4595303.1"/>
    </source>
</evidence>
<evidence type="ECO:0000256" key="1">
    <source>
        <dbReference type="ARBA" id="ARBA00005806"/>
    </source>
</evidence>
<name>A0A933LPN4_UNCTE</name>
<sequence>MTEVIGFTSSIPIEVVMASGAKPVDLNNIFINDSTHADLIEQAEAAGFPRNVCGWIKGIYGTIHKYKIRKVIAVTQGDCSNTHALMEVLQMQGIETIPFAYPYDRDRELLKLQIEKLMAYFGVNWEQVLVCKKRLDALRAKIHKIDQLTWSEGLVTGFENHLYQVSASDMNGNPDDYEASLDAFLNELKHRTPLKRVVRLGYVGVPPIFRDLYAFLESLGGGVIYNEIQREFSMPFETPDLVQQYLLYTYPYDIFVRINDIKQQIAVRKIQGIIHYTQAFCFRQIEDLILRQLISIPILTLEGDKPTELDARSRIRIEAFLEMLKAT</sequence>
<comment type="caution">
    <text evidence="2">The sequence shown here is derived from an EMBL/GenBank/DDBJ whole genome shotgun (WGS) entry which is preliminary data.</text>
</comment>
<dbReference type="Proteomes" id="UP000772181">
    <property type="component" value="Unassembled WGS sequence"/>
</dbReference>
<reference evidence="2" key="1">
    <citation type="submission" date="2020-07" db="EMBL/GenBank/DDBJ databases">
        <title>Huge and variable diversity of episymbiotic CPR bacteria and DPANN archaea in groundwater ecosystems.</title>
        <authorList>
            <person name="He C.Y."/>
            <person name="Keren R."/>
            <person name="Whittaker M."/>
            <person name="Farag I.F."/>
            <person name="Doudna J."/>
            <person name="Cate J.H.D."/>
            <person name="Banfield J.F."/>
        </authorList>
    </citation>
    <scope>NUCLEOTIDE SEQUENCE</scope>
    <source>
        <strain evidence="2">NC_groundwater_1482_Ag_S-0.65um_47_24</strain>
    </source>
</reference>
<dbReference type="Gene3D" id="3.40.50.11890">
    <property type="match status" value="1"/>
</dbReference>
<accession>A0A933LPN4</accession>